<accession>X1HAD8</accession>
<evidence type="ECO:0000313" key="1">
    <source>
        <dbReference type="EMBL" id="GAH54005.1"/>
    </source>
</evidence>
<dbReference type="EMBL" id="BARU01023513">
    <property type="protein sequence ID" value="GAH54005.1"/>
    <property type="molecule type" value="Genomic_DNA"/>
</dbReference>
<organism evidence="1">
    <name type="scientific">marine sediment metagenome</name>
    <dbReference type="NCBI Taxonomy" id="412755"/>
    <lineage>
        <taxon>unclassified sequences</taxon>
        <taxon>metagenomes</taxon>
        <taxon>ecological metagenomes</taxon>
    </lineage>
</organism>
<dbReference type="AlphaFoldDB" id="X1HAD8"/>
<evidence type="ECO:0008006" key="2">
    <source>
        <dbReference type="Google" id="ProtNLM"/>
    </source>
</evidence>
<reference evidence="1" key="1">
    <citation type="journal article" date="2014" name="Front. Microbiol.">
        <title>High frequency of phylogenetically diverse reductive dehalogenase-homologous genes in deep subseafloor sedimentary metagenomes.</title>
        <authorList>
            <person name="Kawai M."/>
            <person name="Futagami T."/>
            <person name="Toyoda A."/>
            <person name="Takaki Y."/>
            <person name="Nishi S."/>
            <person name="Hori S."/>
            <person name="Arai W."/>
            <person name="Tsubouchi T."/>
            <person name="Morono Y."/>
            <person name="Uchiyama I."/>
            <person name="Ito T."/>
            <person name="Fujiyama A."/>
            <person name="Inagaki F."/>
            <person name="Takami H."/>
        </authorList>
    </citation>
    <scope>NUCLEOTIDE SEQUENCE</scope>
    <source>
        <strain evidence="1">Expedition CK06-06</strain>
    </source>
</reference>
<name>X1HAD8_9ZZZZ</name>
<feature type="non-terminal residue" evidence="1">
    <location>
        <position position="1"/>
    </location>
</feature>
<gene>
    <name evidence="1" type="ORF">S03H2_38150</name>
</gene>
<sequence>ESKVFELFKKALNITRERTKELFVNLLPQKERVVLELAKNNDKAKWSYYNWYMGNYCSRIEVNPNYNIYWTGFLFVAAHEGYPGHHMEFTIKEKRLYSELNQFEHSILLLHSPKLIISEGIADLAVKVLFSNREAVEISLRELCPDSSNEDSLEIMIAQNKVRGKLTLFWYNFAYHALIDKYNDEELIRYGTNFEIVSKENIKNQLKKISNPVYSKNAFLYNLGSNLIKNKYREPPSVKDFRYLLVNPILPSDLI</sequence>
<proteinExistence type="predicted"/>
<comment type="caution">
    <text evidence="1">The sequence shown here is derived from an EMBL/GenBank/DDBJ whole genome shotgun (WGS) entry which is preliminary data.</text>
</comment>
<protein>
    <recommendedName>
        <fullName evidence="2">DUF885 domain-containing protein</fullName>
    </recommendedName>
</protein>